<reference evidence="1" key="1">
    <citation type="submission" date="2023-08" db="EMBL/GenBank/DDBJ databases">
        <title>A de novo genome assembly of Solanum verrucosum Schlechtendal, a Mexican diploid species geographically isolated from the other diploid A-genome species in potato relatives.</title>
        <authorList>
            <person name="Hosaka K."/>
        </authorList>
    </citation>
    <scope>NUCLEOTIDE SEQUENCE</scope>
    <source>
        <tissue evidence="1">Young leaves</tissue>
    </source>
</reference>
<accession>A0AAF0Q8U4</accession>
<name>A0AAF0Q8U4_SOLVR</name>
<keyword evidence="2" id="KW-1185">Reference proteome</keyword>
<evidence type="ECO:0000313" key="2">
    <source>
        <dbReference type="Proteomes" id="UP001234989"/>
    </source>
</evidence>
<sequence>MERACPRRGLAPPRAKSLVRVTGKSQTLCLEI</sequence>
<gene>
    <name evidence="1" type="ORF">MTR67_012584</name>
</gene>
<evidence type="ECO:0000313" key="1">
    <source>
        <dbReference type="EMBL" id="WMV19199.1"/>
    </source>
</evidence>
<proteinExistence type="predicted"/>
<protein>
    <submittedName>
        <fullName evidence="1">Uncharacterized protein</fullName>
    </submittedName>
</protein>
<dbReference type="Proteomes" id="UP001234989">
    <property type="component" value="Chromosome 3"/>
</dbReference>
<dbReference type="EMBL" id="CP133614">
    <property type="protein sequence ID" value="WMV19199.1"/>
    <property type="molecule type" value="Genomic_DNA"/>
</dbReference>
<organism evidence="1 2">
    <name type="scientific">Solanum verrucosum</name>
    <dbReference type="NCBI Taxonomy" id="315347"/>
    <lineage>
        <taxon>Eukaryota</taxon>
        <taxon>Viridiplantae</taxon>
        <taxon>Streptophyta</taxon>
        <taxon>Embryophyta</taxon>
        <taxon>Tracheophyta</taxon>
        <taxon>Spermatophyta</taxon>
        <taxon>Magnoliopsida</taxon>
        <taxon>eudicotyledons</taxon>
        <taxon>Gunneridae</taxon>
        <taxon>Pentapetalae</taxon>
        <taxon>asterids</taxon>
        <taxon>lamiids</taxon>
        <taxon>Solanales</taxon>
        <taxon>Solanaceae</taxon>
        <taxon>Solanoideae</taxon>
        <taxon>Solaneae</taxon>
        <taxon>Solanum</taxon>
    </lineage>
</organism>
<dbReference type="AlphaFoldDB" id="A0AAF0Q8U4"/>